<dbReference type="InterPro" id="IPR001647">
    <property type="entry name" value="HTH_TetR"/>
</dbReference>
<dbReference type="OrthoDB" id="494991at2"/>
<dbReference type="GO" id="GO:0003677">
    <property type="term" value="F:DNA binding"/>
    <property type="evidence" value="ECO:0007669"/>
    <property type="project" value="UniProtKB-UniRule"/>
</dbReference>
<dbReference type="Pfam" id="PF00440">
    <property type="entry name" value="TetR_N"/>
    <property type="match status" value="1"/>
</dbReference>
<feature type="domain" description="HTH tetR-type" evidence="3">
    <location>
        <begin position="8"/>
        <end position="68"/>
    </location>
</feature>
<dbReference type="EMBL" id="CYXV01000001">
    <property type="protein sequence ID" value="CUM71657.1"/>
    <property type="molecule type" value="Genomic_DNA"/>
</dbReference>
<dbReference type="Proteomes" id="UP000095495">
    <property type="component" value="Unassembled WGS sequence"/>
</dbReference>
<dbReference type="EMBL" id="CVRR01000004">
    <property type="protein sequence ID" value="CRL32570.1"/>
    <property type="molecule type" value="Genomic_DNA"/>
</dbReference>
<keyword evidence="1 2" id="KW-0238">DNA-binding</keyword>
<dbReference type="Proteomes" id="UP000049979">
    <property type="component" value="Unassembled WGS sequence"/>
</dbReference>
<dbReference type="SUPFAM" id="SSF46689">
    <property type="entry name" value="Homeodomain-like"/>
    <property type="match status" value="1"/>
</dbReference>
<evidence type="ECO:0000313" key="4">
    <source>
        <dbReference type="EMBL" id="CRL32570.1"/>
    </source>
</evidence>
<protein>
    <submittedName>
        <fullName evidence="5">DNA-binding transcriptional repressor AcrR</fullName>
    </submittedName>
</protein>
<reference evidence="4" key="1">
    <citation type="submission" date="2015-05" db="EMBL/GenBank/DDBJ databases">
        <authorList>
            <person name="Wang D.B."/>
            <person name="Wang M."/>
        </authorList>
    </citation>
    <scope>NUCLEOTIDE SEQUENCE [LARGE SCALE GENOMIC DNA]</scope>
    <source>
        <strain evidence="4">M72</strain>
    </source>
</reference>
<organism evidence="4 6">
    <name type="scientific">Roseburia faecis</name>
    <dbReference type="NCBI Taxonomy" id="301302"/>
    <lineage>
        <taxon>Bacteria</taxon>
        <taxon>Bacillati</taxon>
        <taxon>Bacillota</taxon>
        <taxon>Clostridia</taxon>
        <taxon>Lachnospirales</taxon>
        <taxon>Lachnospiraceae</taxon>
        <taxon>Roseburia</taxon>
    </lineage>
</organism>
<dbReference type="PANTHER" id="PTHR43479">
    <property type="entry name" value="ACREF/ENVCD OPERON REPRESSOR-RELATED"/>
    <property type="match status" value="1"/>
</dbReference>
<evidence type="ECO:0000313" key="7">
    <source>
        <dbReference type="Proteomes" id="UP000095495"/>
    </source>
</evidence>
<proteinExistence type="predicted"/>
<gene>
    <name evidence="5" type="ORF">ERS852420_00210</name>
    <name evidence="4" type="ORF">M72_20801</name>
</gene>
<dbReference type="PANTHER" id="PTHR43479:SF11">
    <property type="entry name" value="ACREF_ENVCD OPERON REPRESSOR-RELATED"/>
    <property type="match status" value="1"/>
</dbReference>
<dbReference type="PRINTS" id="PR00455">
    <property type="entry name" value="HTHTETR"/>
</dbReference>
<evidence type="ECO:0000256" key="2">
    <source>
        <dbReference type="PROSITE-ProRule" id="PRU00335"/>
    </source>
</evidence>
<dbReference type="STRING" id="301302.ERS852420_00210"/>
<dbReference type="InterPro" id="IPR050624">
    <property type="entry name" value="HTH-type_Tx_Regulator"/>
</dbReference>
<evidence type="ECO:0000256" key="1">
    <source>
        <dbReference type="ARBA" id="ARBA00023125"/>
    </source>
</evidence>
<evidence type="ECO:0000259" key="3">
    <source>
        <dbReference type="PROSITE" id="PS50977"/>
    </source>
</evidence>
<name>A0A0M6WAF0_9FIRM</name>
<dbReference type="GeneID" id="99748998"/>
<keyword evidence="6" id="KW-1185">Reference proteome</keyword>
<sequence>MCKINGNGTTLENIHRAAKAEFLEKGYKDASLRNIVKSVGMTTGAFYGYYKSKEELFEAIVGEHYEYIRNRFIKAQQEFAELPAAQQPEVMSDISGICMYDILYYAYEHLEECKLILCCSEGTKFAGLIDEMVEIEVDGTHAYQDVLRQLGRSSPHIDPSLEHILITGMFHTFFELIIHEMPLKDAENYVKEMRAFYTAGWMKIMGQ</sequence>
<feature type="DNA-binding region" description="H-T-H motif" evidence="2">
    <location>
        <begin position="31"/>
        <end position="50"/>
    </location>
</feature>
<dbReference type="InterPro" id="IPR009057">
    <property type="entry name" value="Homeodomain-like_sf"/>
</dbReference>
<evidence type="ECO:0000313" key="5">
    <source>
        <dbReference type="EMBL" id="CUM71657.1"/>
    </source>
</evidence>
<accession>A0A0M6WAF0</accession>
<dbReference type="Gene3D" id="1.10.357.10">
    <property type="entry name" value="Tetracycline Repressor, domain 2"/>
    <property type="match status" value="1"/>
</dbReference>
<reference evidence="6" key="2">
    <citation type="submission" date="2015-05" db="EMBL/GenBank/DDBJ databases">
        <authorList>
            <consortium name="Pathogen Informatics"/>
        </authorList>
    </citation>
    <scope>NUCLEOTIDE SEQUENCE [LARGE SCALE GENOMIC DNA]</scope>
    <source>
        <strain evidence="5 7">2789STDY5608863</strain>
        <strain evidence="6">M72</strain>
    </source>
</reference>
<evidence type="ECO:0000313" key="6">
    <source>
        <dbReference type="Proteomes" id="UP000049979"/>
    </source>
</evidence>
<dbReference type="RefSeq" id="WP_055066854.1">
    <property type="nucleotide sequence ID" value="NZ_CP173697.1"/>
</dbReference>
<dbReference type="AlphaFoldDB" id="A0A0M6WAF0"/>
<dbReference type="PROSITE" id="PS50977">
    <property type="entry name" value="HTH_TETR_2"/>
    <property type="match status" value="1"/>
</dbReference>